<dbReference type="eggNOG" id="COG2951">
    <property type="taxonomic scope" value="Bacteria"/>
</dbReference>
<feature type="signal peptide" evidence="1">
    <location>
        <begin position="1"/>
        <end position="24"/>
    </location>
</feature>
<dbReference type="GO" id="GO:0009253">
    <property type="term" value="P:peptidoglycan catabolic process"/>
    <property type="evidence" value="ECO:0007669"/>
    <property type="project" value="TreeGrafter"/>
</dbReference>
<proteinExistence type="predicted"/>
<keyword evidence="1" id="KW-0732">Signal</keyword>
<protein>
    <submittedName>
        <fullName evidence="3">Membrane-bound lytic murein transglycosylase B-like protein</fullName>
    </submittedName>
</protein>
<dbReference type="OrthoDB" id="9772911at2"/>
<evidence type="ECO:0000313" key="3">
    <source>
        <dbReference type="EMBL" id="ABW66199.1"/>
    </source>
</evidence>
<name>A8ZT35_DESOH</name>
<dbReference type="SUPFAM" id="SSF53955">
    <property type="entry name" value="Lysozyme-like"/>
    <property type="match status" value="1"/>
</dbReference>
<organism evidence="3 4">
    <name type="scientific">Desulfosudis oleivorans (strain DSM 6200 / JCM 39069 / Hxd3)</name>
    <name type="common">Desulfococcus oleovorans</name>
    <dbReference type="NCBI Taxonomy" id="96561"/>
    <lineage>
        <taxon>Bacteria</taxon>
        <taxon>Pseudomonadati</taxon>
        <taxon>Thermodesulfobacteriota</taxon>
        <taxon>Desulfobacteria</taxon>
        <taxon>Desulfobacterales</taxon>
        <taxon>Desulfosudaceae</taxon>
        <taxon>Desulfosudis</taxon>
    </lineage>
</organism>
<dbReference type="KEGG" id="dol:Dole_0389"/>
<feature type="chain" id="PRO_5002731730" evidence="1">
    <location>
        <begin position="25"/>
        <end position="299"/>
    </location>
</feature>
<dbReference type="RefSeq" id="WP_012173818.1">
    <property type="nucleotide sequence ID" value="NC_009943.1"/>
</dbReference>
<evidence type="ECO:0000256" key="1">
    <source>
        <dbReference type="SAM" id="SignalP"/>
    </source>
</evidence>
<dbReference type="HOGENOM" id="CLU_035402_2_1_7"/>
<gene>
    <name evidence="3" type="ordered locus">Dole_0389</name>
</gene>
<dbReference type="PANTHER" id="PTHR30163:SF9">
    <property type="entry name" value="MEMBRANE-BOUND LYTIC MUREIN TRANSGLYCOSYLASE B"/>
    <property type="match status" value="1"/>
</dbReference>
<feature type="domain" description="Transglycosylase SLT" evidence="2">
    <location>
        <begin position="41"/>
        <end position="272"/>
    </location>
</feature>
<dbReference type="Pfam" id="PF13406">
    <property type="entry name" value="SLT_2"/>
    <property type="match status" value="1"/>
</dbReference>
<dbReference type="InterPro" id="IPR031304">
    <property type="entry name" value="SLT_2"/>
</dbReference>
<dbReference type="CDD" id="cd13399">
    <property type="entry name" value="Slt35-like"/>
    <property type="match status" value="1"/>
</dbReference>
<dbReference type="InterPro" id="IPR043426">
    <property type="entry name" value="MltB-like"/>
</dbReference>
<keyword evidence="4" id="KW-1185">Reference proteome</keyword>
<dbReference type="PROSITE" id="PS51257">
    <property type="entry name" value="PROKAR_LIPOPROTEIN"/>
    <property type="match status" value="1"/>
</dbReference>
<dbReference type="PANTHER" id="PTHR30163">
    <property type="entry name" value="MEMBRANE-BOUND LYTIC MUREIN TRANSGLYCOSYLASE B"/>
    <property type="match status" value="1"/>
</dbReference>
<dbReference type="CAZy" id="GH103">
    <property type="family name" value="Glycoside Hydrolase Family 103"/>
</dbReference>
<dbReference type="InterPro" id="IPR023346">
    <property type="entry name" value="Lysozyme-like_dom_sf"/>
</dbReference>
<dbReference type="GO" id="GO:0008933">
    <property type="term" value="F:peptidoglycan lytic transglycosylase activity"/>
    <property type="evidence" value="ECO:0007669"/>
    <property type="project" value="TreeGrafter"/>
</dbReference>
<accession>A8ZT35</accession>
<reference evidence="3 4" key="1">
    <citation type="submission" date="2007-10" db="EMBL/GenBank/DDBJ databases">
        <title>Complete sequence of Desulfococcus oleovorans Hxd3.</title>
        <authorList>
            <consortium name="US DOE Joint Genome Institute"/>
            <person name="Copeland A."/>
            <person name="Lucas S."/>
            <person name="Lapidus A."/>
            <person name="Barry K."/>
            <person name="Glavina del Rio T."/>
            <person name="Dalin E."/>
            <person name="Tice H."/>
            <person name="Pitluck S."/>
            <person name="Kiss H."/>
            <person name="Brettin T."/>
            <person name="Bruce D."/>
            <person name="Detter J.C."/>
            <person name="Han C."/>
            <person name="Schmutz J."/>
            <person name="Larimer F."/>
            <person name="Land M."/>
            <person name="Hauser L."/>
            <person name="Kyrpides N."/>
            <person name="Kim E."/>
            <person name="Wawrik B."/>
            <person name="Richardson P."/>
        </authorList>
    </citation>
    <scope>NUCLEOTIDE SEQUENCE [LARGE SCALE GENOMIC DNA]</scope>
    <source>
        <strain evidence="4">DSM 6200 / JCM 39069 / Hxd3</strain>
    </source>
</reference>
<evidence type="ECO:0000259" key="2">
    <source>
        <dbReference type="Pfam" id="PF13406"/>
    </source>
</evidence>
<dbReference type="Gene3D" id="1.10.8.350">
    <property type="entry name" value="Bacterial muramidase"/>
    <property type="match status" value="1"/>
</dbReference>
<dbReference type="AlphaFoldDB" id="A8ZT35"/>
<evidence type="ECO:0000313" key="4">
    <source>
        <dbReference type="Proteomes" id="UP000008561"/>
    </source>
</evidence>
<dbReference type="EMBL" id="CP000859">
    <property type="protein sequence ID" value="ABW66199.1"/>
    <property type="molecule type" value="Genomic_DNA"/>
</dbReference>
<sequence length="299" mass="33615">MRFFSFILQLLLPALLLGVAGCTAPPAPPVYVDFETAAPFDRLCAKLEKDGFDGQVLRRYYTHPDVAFEQAGTALFFHHSESKLNYDQFLKTASLNRAREYLQAQGRWLTAAQNTYTVDKEVITAILLVETRFGAYLGTRPAFNILSSMASLADPAMEAEFWQSIEKTTTFTPEAYNKRVRDKSKWAYNELKAFLAYVEKENIENPVSLKSSYAGAMGISQFMPSNILKLGVDGDNDGRVDLFTHPDAIFSVASFLAHHGWKPGLDHQAAYKVLLNYNYSRPYAETVLKIRERLKAGPS</sequence>
<dbReference type="Proteomes" id="UP000008561">
    <property type="component" value="Chromosome"/>
</dbReference>
<dbReference type="STRING" id="96561.Dole_0389"/>